<dbReference type="RefSeq" id="WP_256505625.1">
    <property type="nucleotide sequence ID" value="NZ_CP101740.1"/>
</dbReference>
<feature type="binding site" evidence="5">
    <location>
        <position position="91"/>
    </location>
    <ligand>
        <name>S-adenosyl-L-methionine</name>
        <dbReference type="ChEBI" id="CHEBI:59789"/>
    </ligand>
</feature>
<feature type="binding site" evidence="5">
    <location>
        <position position="132"/>
    </location>
    <ligand>
        <name>S-adenosyl-L-methionine</name>
        <dbReference type="ChEBI" id="CHEBI:59789"/>
    </ligand>
</feature>
<dbReference type="EMBL" id="CP101740">
    <property type="protein sequence ID" value="UUL81885.1"/>
    <property type="molecule type" value="Genomic_DNA"/>
</dbReference>
<comment type="similarity">
    <text evidence="5">Belongs to the methyltransferase superfamily. UbiG/COQ3 family.</text>
</comment>
<dbReference type="GO" id="GO:0032259">
    <property type="term" value="P:methylation"/>
    <property type="evidence" value="ECO:0007669"/>
    <property type="project" value="UniProtKB-KW"/>
</dbReference>
<reference evidence="6" key="1">
    <citation type="submission" date="2022-07" db="EMBL/GenBank/DDBJ databases">
        <title>Sphingomonas sp. nov., a novel bacterium isolated from the north slope of the Mount Everest.</title>
        <authorList>
            <person name="Cui X."/>
            <person name="Liu Y."/>
        </authorList>
    </citation>
    <scope>NUCLEOTIDE SEQUENCE</scope>
    <source>
        <strain evidence="6">S5-59</strain>
    </source>
</reference>
<keyword evidence="7" id="KW-1185">Reference proteome</keyword>
<name>A0ABY5L817_9SPHN</name>
<dbReference type="HAMAP" id="MF_00472">
    <property type="entry name" value="UbiG"/>
    <property type="match status" value="1"/>
</dbReference>
<dbReference type="Proteomes" id="UP001058533">
    <property type="component" value="Chromosome"/>
</dbReference>
<feature type="binding site" evidence="5">
    <location>
        <position position="70"/>
    </location>
    <ligand>
        <name>S-adenosyl-L-methionine</name>
        <dbReference type="ChEBI" id="CHEBI:59789"/>
    </ligand>
</feature>
<dbReference type="Gene3D" id="3.40.50.150">
    <property type="entry name" value="Vaccinia Virus protein VP39"/>
    <property type="match status" value="1"/>
</dbReference>
<dbReference type="EC" id="2.1.1.64" evidence="5"/>
<protein>
    <recommendedName>
        <fullName evidence="5">Ubiquinone biosynthesis O-methyltransferase</fullName>
    </recommendedName>
    <alternativeName>
        <fullName evidence="5">2-polyprenyl-6-hydroxyphenol methylase</fullName>
        <ecNumber evidence="5">2.1.1.222</ecNumber>
    </alternativeName>
    <alternativeName>
        <fullName evidence="5">3-demethylubiquinone 3-O-methyltransferase</fullName>
        <ecNumber evidence="5">2.1.1.64</ecNumber>
    </alternativeName>
</protein>
<dbReference type="GO" id="GO:0061542">
    <property type="term" value="F:3-demethylubiquinol 3-O-methyltransferase activity"/>
    <property type="evidence" value="ECO:0007669"/>
    <property type="project" value="UniProtKB-EC"/>
</dbReference>
<dbReference type="EC" id="2.1.1.222" evidence="5"/>
<sequence>MTKAITIDPAEAAHFGTLAADWWNPKGSSAMLHRLNPVRLRHIRQAADAHWGCEPNDYQPLRGRSALDVGCGAGLLAEPLARLGAKVTGVDAAPENVGAAAAHAQAAGLDVRYLAGELDLLAGERFDLVCSMEVIEHVADPAGFVRGLADALAEDGLLVLSTPNRTALSRVAMVSVAEGFGMIPRGTHDWDKFLTPEELTALLGLAGLRVTDIRGLSFSPARGFVLGDDLSLDYLVTAVRG</sequence>
<dbReference type="CDD" id="cd02440">
    <property type="entry name" value="AdoMet_MTases"/>
    <property type="match status" value="1"/>
</dbReference>
<evidence type="ECO:0000256" key="1">
    <source>
        <dbReference type="ARBA" id="ARBA00022603"/>
    </source>
</evidence>
<dbReference type="InterPro" id="IPR010233">
    <property type="entry name" value="UbiG_MeTrfase"/>
</dbReference>
<evidence type="ECO:0000256" key="4">
    <source>
        <dbReference type="ARBA" id="ARBA00022691"/>
    </source>
</evidence>
<dbReference type="PANTHER" id="PTHR43464">
    <property type="entry name" value="METHYLTRANSFERASE"/>
    <property type="match status" value="1"/>
</dbReference>
<dbReference type="InterPro" id="IPR029063">
    <property type="entry name" value="SAM-dependent_MTases_sf"/>
</dbReference>
<keyword evidence="2 5" id="KW-0808">Transferase</keyword>
<proteinExistence type="inferred from homology"/>
<feature type="binding site" evidence="5">
    <location>
        <position position="39"/>
    </location>
    <ligand>
        <name>S-adenosyl-L-methionine</name>
        <dbReference type="ChEBI" id="CHEBI:59789"/>
    </ligand>
</feature>
<organism evidence="6 7">
    <name type="scientific">Sphingomonas qomolangmaensis</name>
    <dbReference type="NCBI Taxonomy" id="2918765"/>
    <lineage>
        <taxon>Bacteria</taxon>
        <taxon>Pseudomonadati</taxon>
        <taxon>Pseudomonadota</taxon>
        <taxon>Alphaproteobacteria</taxon>
        <taxon>Sphingomonadales</taxon>
        <taxon>Sphingomonadaceae</taxon>
        <taxon>Sphingomonas</taxon>
    </lineage>
</organism>
<keyword evidence="4 5" id="KW-0949">S-adenosyl-L-methionine</keyword>
<gene>
    <name evidence="5 6" type="primary">ubiG</name>
    <name evidence="6" type="ORF">NMP03_11875</name>
</gene>
<dbReference type="GO" id="GO:0102208">
    <property type="term" value="F:2-polyprenyl-6-hydroxyphenol methylase activity"/>
    <property type="evidence" value="ECO:0007669"/>
    <property type="project" value="UniProtKB-EC"/>
</dbReference>
<evidence type="ECO:0000256" key="3">
    <source>
        <dbReference type="ARBA" id="ARBA00022688"/>
    </source>
</evidence>
<dbReference type="Pfam" id="PF13489">
    <property type="entry name" value="Methyltransf_23"/>
    <property type="match status" value="1"/>
</dbReference>
<comment type="catalytic activity">
    <reaction evidence="5">
        <text>a 3-(all-trans-polyprenyl)benzene-1,2-diol + S-adenosyl-L-methionine = a 2-methoxy-6-(all-trans-polyprenyl)phenol + S-adenosyl-L-homocysteine + H(+)</text>
        <dbReference type="Rhea" id="RHEA:31411"/>
        <dbReference type="Rhea" id="RHEA-COMP:9550"/>
        <dbReference type="Rhea" id="RHEA-COMP:9551"/>
        <dbReference type="ChEBI" id="CHEBI:15378"/>
        <dbReference type="ChEBI" id="CHEBI:57856"/>
        <dbReference type="ChEBI" id="CHEBI:59789"/>
        <dbReference type="ChEBI" id="CHEBI:62729"/>
        <dbReference type="ChEBI" id="CHEBI:62731"/>
        <dbReference type="EC" id="2.1.1.222"/>
    </reaction>
</comment>
<keyword evidence="1 5" id="KW-0489">Methyltransferase</keyword>
<evidence type="ECO:0000256" key="5">
    <source>
        <dbReference type="HAMAP-Rule" id="MF_00472"/>
    </source>
</evidence>
<comment type="function">
    <text evidence="5">O-methyltransferase that catalyzes the 2 O-methylation steps in the ubiquinone biosynthetic pathway.</text>
</comment>
<dbReference type="PANTHER" id="PTHR43464:SF19">
    <property type="entry name" value="UBIQUINONE BIOSYNTHESIS O-METHYLTRANSFERASE, MITOCHONDRIAL"/>
    <property type="match status" value="1"/>
</dbReference>
<evidence type="ECO:0000256" key="2">
    <source>
        <dbReference type="ARBA" id="ARBA00022679"/>
    </source>
</evidence>
<evidence type="ECO:0000313" key="7">
    <source>
        <dbReference type="Proteomes" id="UP001058533"/>
    </source>
</evidence>
<evidence type="ECO:0000313" key="6">
    <source>
        <dbReference type="EMBL" id="UUL81885.1"/>
    </source>
</evidence>
<dbReference type="NCBIfam" id="TIGR01983">
    <property type="entry name" value="UbiG"/>
    <property type="match status" value="1"/>
</dbReference>
<accession>A0ABY5L817</accession>
<comment type="pathway">
    <text evidence="5">Cofactor biosynthesis; ubiquinone biosynthesis.</text>
</comment>
<keyword evidence="3 5" id="KW-0831">Ubiquinone biosynthesis</keyword>
<comment type="catalytic activity">
    <reaction evidence="5">
        <text>a 3-demethylubiquinol + S-adenosyl-L-methionine = a ubiquinol + S-adenosyl-L-homocysteine + H(+)</text>
        <dbReference type="Rhea" id="RHEA:44380"/>
        <dbReference type="Rhea" id="RHEA-COMP:9566"/>
        <dbReference type="Rhea" id="RHEA-COMP:10914"/>
        <dbReference type="ChEBI" id="CHEBI:15378"/>
        <dbReference type="ChEBI" id="CHEBI:17976"/>
        <dbReference type="ChEBI" id="CHEBI:57856"/>
        <dbReference type="ChEBI" id="CHEBI:59789"/>
        <dbReference type="ChEBI" id="CHEBI:84422"/>
        <dbReference type="EC" id="2.1.1.64"/>
    </reaction>
</comment>
<dbReference type="SUPFAM" id="SSF53335">
    <property type="entry name" value="S-adenosyl-L-methionine-dependent methyltransferases"/>
    <property type="match status" value="1"/>
</dbReference>